<dbReference type="EMBL" id="VORO01000044">
    <property type="protein sequence ID" value="TXD86656.1"/>
    <property type="molecule type" value="Genomic_DNA"/>
</dbReference>
<feature type="transmembrane region" description="Helical" evidence="1">
    <location>
        <begin position="76"/>
        <end position="97"/>
    </location>
</feature>
<name>A0A5C6ZAV1_9FLAO</name>
<evidence type="ECO:0000313" key="2">
    <source>
        <dbReference type="EMBL" id="TXD86656.1"/>
    </source>
</evidence>
<evidence type="ECO:0000313" key="3">
    <source>
        <dbReference type="Proteomes" id="UP000321578"/>
    </source>
</evidence>
<keyword evidence="1" id="KW-0472">Membrane</keyword>
<dbReference type="RefSeq" id="WP_147088420.1">
    <property type="nucleotide sequence ID" value="NZ_VORM01000043.1"/>
</dbReference>
<dbReference type="OrthoDB" id="5966279at2"/>
<gene>
    <name evidence="2" type="ORF">ESY86_19640</name>
</gene>
<reference evidence="2 3" key="1">
    <citation type="submission" date="2019-08" db="EMBL/GenBank/DDBJ databases">
        <title>Genomes of Subsaximicrobium wynnwilliamsii strains.</title>
        <authorList>
            <person name="Bowman J.P."/>
        </authorList>
    </citation>
    <scope>NUCLEOTIDE SEQUENCE [LARGE SCALE GENOMIC DNA]</scope>
    <source>
        <strain evidence="2 3">2-80-2</strain>
    </source>
</reference>
<dbReference type="Pfam" id="PF03203">
    <property type="entry name" value="MerC"/>
    <property type="match status" value="1"/>
</dbReference>
<sequence length="127" mass="14415">MKLKNQTIDLIALTSSIICAIHCAAIPILLSFSALSSIHFLHNPLIEWSFISLGVILVVVSLWPSYRKIHQRSMPLWLAAIGFVFIGISRLDFSLWWETGNTVFGACLVSYAHYRNWKLLSVKPHLH</sequence>
<feature type="transmembrane region" description="Helical" evidence="1">
    <location>
        <begin position="12"/>
        <end position="33"/>
    </location>
</feature>
<comment type="caution">
    <text evidence="2">The sequence shown here is derived from an EMBL/GenBank/DDBJ whole genome shotgun (WGS) entry which is preliminary data.</text>
</comment>
<dbReference type="InterPro" id="IPR004891">
    <property type="entry name" value="Mercury-R_MerC"/>
</dbReference>
<dbReference type="GO" id="GO:0016020">
    <property type="term" value="C:membrane"/>
    <property type="evidence" value="ECO:0007669"/>
    <property type="project" value="InterPro"/>
</dbReference>
<proteinExistence type="predicted"/>
<accession>A0A5C6ZAV1</accession>
<dbReference type="GO" id="GO:0015097">
    <property type="term" value="F:mercury ion transmembrane transporter activity"/>
    <property type="evidence" value="ECO:0007669"/>
    <property type="project" value="InterPro"/>
</dbReference>
<keyword evidence="1" id="KW-0812">Transmembrane</keyword>
<feature type="transmembrane region" description="Helical" evidence="1">
    <location>
        <begin position="45"/>
        <end position="64"/>
    </location>
</feature>
<organism evidence="2 3">
    <name type="scientific">Subsaximicrobium wynnwilliamsii</name>
    <dbReference type="NCBI Taxonomy" id="291179"/>
    <lineage>
        <taxon>Bacteria</taxon>
        <taxon>Pseudomonadati</taxon>
        <taxon>Bacteroidota</taxon>
        <taxon>Flavobacteriia</taxon>
        <taxon>Flavobacteriales</taxon>
        <taxon>Flavobacteriaceae</taxon>
        <taxon>Subsaximicrobium</taxon>
    </lineage>
</organism>
<keyword evidence="3" id="KW-1185">Reference proteome</keyword>
<dbReference type="AlphaFoldDB" id="A0A5C6ZAV1"/>
<evidence type="ECO:0000256" key="1">
    <source>
        <dbReference type="SAM" id="Phobius"/>
    </source>
</evidence>
<protein>
    <submittedName>
        <fullName evidence="2">MerC domain-containing protein</fullName>
    </submittedName>
</protein>
<keyword evidence="1" id="KW-1133">Transmembrane helix</keyword>
<dbReference type="Proteomes" id="UP000321578">
    <property type="component" value="Unassembled WGS sequence"/>
</dbReference>